<dbReference type="EMBL" id="JAHFXF010000149">
    <property type="protein sequence ID" value="KAG9694820.1"/>
    <property type="molecule type" value="Genomic_DNA"/>
</dbReference>
<organism evidence="1 2">
    <name type="scientific">Aureobasidium melanogenum</name>
    <name type="common">Aureobasidium pullulans var. melanogenum</name>
    <dbReference type="NCBI Taxonomy" id="46634"/>
    <lineage>
        <taxon>Eukaryota</taxon>
        <taxon>Fungi</taxon>
        <taxon>Dikarya</taxon>
        <taxon>Ascomycota</taxon>
        <taxon>Pezizomycotina</taxon>
        <taxon>Dothideomycetes</taxon>
        <taxon>Dothideomycetidae</taxon>
        <taxon>Dothideales</taxon>
        <taxon>Saccotheciaceae</taxon>
        <taxon>Aureobasidium</taxon>
    </lineage>
</organism>
<dbReference type="OrthoDB" id="538223at2759"/>
<reference evidence="1" key="1">
    <citation type="journal article" date="2021" name="J Fungi (Basel)">
        <title>Virulence traits and population genomics of the black yeast Aureobasidium melanogenum.</title>
        <authorList>
            <person name="Cernosa A."/>
            <person name="Sun X."/>
            <person name="Gostincar C."/>
            <person name="Fang C."/>
            <person name="Gunde-Cimerman N."/>
            <person name="Song Z."/>
        </authorList>
    </citation>
    <scope>NUCLEOTIDE SEQUENCE</scope>
    <source>
        <strain evidence="1">EXF-9911</strain>
    </source>
</reference>
<dbReference type="AlphaFoldDB" id="A0A9P8JAU0"/>
<comment type="caution">
    <text evidence="1">The sequence shown here is derived from an EMBL/GenBank/DDBJ whole genome shotgun (WGS) entry which is preliminary data.</text>
</comment>
<accession>A0A9P8JAU0</accession>
<proteinExistence type="predicted"/>
<name>A0A9P8JAU0_AURME</name>
<protein>
    <submittedName>
        <fullName evidence="1">Uncharacterized protein</fullName>
    </submittedName>
</protein>
<evidence type="ECO:0000313" key="2">
    <source>
        <dbReference type="Proteomes" id="UP000779574"/>
    </source>
</evidence>
<reference evidence="1" key="2">
    <citation type="submission" date="2021-08" db="EMBL/GenBank/DDBJ databases">
        <authorList>
            <person name="Gostincar C."/>
            <person name="Sun X."/>
            <person name="Song Z."/>
            <person name="Gunde-Cimerman N."/>
        </authorList>
    </citation>
    <scope>NUCLEOTIDE SEQUENCE</scope>
    <source>
        <strain evidence="1">EXF-9911</strain>
    </source>
</reference>
<dbReference type="Proteomes" id="UP000779574">
    <property type="component" value="Unassembled WGS sequence"/>
</dbReference>
<sequence>MSNPQRLNTLPKYAPKVATLCEVRGAEFLPFSIYNLAGIPENDLESLVVALNTDNIFGTKPNRIYLVRCAPKSMPRLQTLSDIVAAHIEYCEAHVDKLEYFPFGFMVVHDRNLNAKGLYLVYIDFEEPFEVTGFRLSIEDVATAADTLGNDDNGAEEVRDIYEMRNRI</sequence>
<evidence type="ECO:0000313" key="1">
    <source>
        <dbReference type="EMBL" id="KAG9694820.1"/>
    </source>
</evidence>
<feature type="non-terminal residue" evidence="1">
    <location>
        <position position="1"/>
    </location>
</feature>
<gene>
    <name evidence="1" type="ORF">KCU76_g4945</name>
</gene>